<dbReference type="AlphaFoldDB" id="A0A6A6X898"/>
<gene>
    <name evidence="2" type="ORF">K505DRAFT_326299</name>
</gene>
<dbReference type="PANTHER" id="PTHR35870">
    <property type="entry name" value="PROTEIN, PUTATIVE (AFU_ORTHOLOGUE AFUA_5G03330)-RELATED"/>
    <property type="match status" value="1"/>
</dbReference>
<evidence type="ECO:0000256" key="1">
    <source>
        <dbReference type="ARBA" id="ARBA00023002"/>
    </source>
</evidence>
<dbReference type="EMBL" id="MU001979">
    <property type="protein sequence ID" value="KAF2792225.1"/>
    <property type="molecule type" value="Genomic_DNA"/>
</dbReference>
<accession>A0A6A6X898</accession>
<evidence type="ECO:0000313" key="2">
    <source>
        <dbReference type="EMBL" id="KAF2792225.1"/>
    </source>
</evidence>
<proteinExistence type="predicted"/>
<dbReference type="PANTHER" id="PTHR35870:SF6">
    <property type="entry name" value="MGS207 PROTEIN"/>
    <property type="match status" value="1"/>
</dbReference>
<dbReference type="Pfam" id="PF14027">
    <property type="entry name" value="Questin_oxidase"/>
    <property type="match status" value="1"/>
</dbReference>
<protein>
    <recommendedName>
        <fullName evidence="4">MGS207 protein</fullName>
    </recommendedName>
</protein>
<dbReference type="GO" id="GO:0016491">
    <property type="term" value="F:oxidoreductase activity"/>
    <property type="evidence" value="ECO:0007669"/>
    <property type="project" value="UniProtKB-KW"/>
</dbReference>
<keyword evidence="1" id="KW-0560">Oxidoreductase</keyword>
<dbReference type="OrthoDB" id="10265971at2759"/>
<dbReference type="InterPro" id="IPR025337">
    <property type="entry name" value="Questin_oxidase-like"/>
</dbReference>
<dbReference type="Proteomes" id="UP000799757">
    <property type="component" value="Unassembled WGS sequence"/>
</dbReference>
<reference evidence="2" key="1">
    <citation type="journal article" date="2020" name="Stud. Mycol.">
        <title>101 Dothideomycetes genomes: a test case for predicting lifestyles and emergence of pathogens.</title>
        <authorList>
            <person name="Haridas S."/>
            <person name="Albert R."/>
            <person name="Binder M."/>
            <person name="Bloem J."/>
            <person name="Labutti K."/>
            <person name="Salamov A."/>
            <person name="Andreopoulos B."/>
            <person name="Baker S."/>
            <person name="Barry K."/>
            <person name="Bills G."/>
            <person name="Bluhm B."/>
            <person name="Cannon C."/>
            <person name="Castanera R."/>
            <person name="Culley D."/>
            <person name="Daum C."/>
            <person name="Ezra D."/>
            <person name="Gonzalez J."/>
            <person name="Henrissat B."/>
            <person name="Kuo A."/>
            <person name="Liang C."/>
            <person name="Lipzen A."/>
            <person name="Lutzoni F."/>
            <person name="Magnuson J."/>
            <person name="Mondo S."/>
            <person name="Nolan M."/>
            <person name="Ohm R."/>
            <person name="Pangilinan J."/>
            <person name="Park H.-J."/>
            <person name="Ramirez L."/>
            <person name="Alfaro M."/>
            <person name="Sun H."/>
            <person name="Tritt A."/>
            <person name="Yoshinaga Y."/>
            <person name="Zwiers L.-H."/>
            <person name="Turgeon B."/>
            <person name="Goodwin S."/>
            <person name="Spatafora J."/>
            <person name="Crous P."/>
            <person name="Grigoriev I."/>
        </authorList>
    </citation>
    <scope>NUCLEOTIDE SEQUENCE</scope>
    <source>
        <strain evidence="2">CBS 109.77</strain>
    </source>
</reference>
<organism evidence="2 3">
    <name type="scientific">Melanomma pulvis-pyrius CBS 109.77</name>
    <dbReference type="NCBI Taxonomy" id="1314802"/>
    <lineage>
        <taxon>Eukaryota</taxon>
        <taxon>Fungi</taxon>
        <taxon>Dikarya</taxon>
        <taxon>Ascomycota</taxon>
        <taxon>Pezizomycotina</taxon>
        <taxon>Dothideomycetes</taxon>
        <taxon>Pleosporomycetidae</taxon>
        <taxon>Pleosporales</taxon>
        <taxon>Melanommataceae</taxon>
        <taxon>Melanomma</taxon>
    </lineage>
</organism>
<keyword evidence="3" id="KW-1185">Reference proteome</keyword>
<name>A0A6A6X898_9PLEO</name>
<evidence type="ECO:0008006" key="4">
    <source>
        <dbReference type="Google" id="ProtNLM"/>
    </source>
</evidence>
<evidence type="ECO:0000313" key="3">
    <source>
        <dbReference type="Proteomes" id="UP000799757"/>
    </source>
</evidence>
<sequence>MFTIPSFKLPFLHTSDRKYPAIDLPSVDIHDVETAAEKRPRTLKHLLKANHANYSIIYHELRFHNHTPHILGSAYILGGTHEHLNEIYETEAETLEPWEDSPGEISKDDWRDFLGKREYQRAFVDFFEDQLVSNGYDWKLLLNDYLFEGKEPLINGLVSGLGHPLIHLGYAYELDSRTIAVEALAHSACFYGSLHKYLDDPSYTKPSAQRSTSLLDLLHKVREDKRFDGLYDHRSGDISKVLEEREDALLEYWNAWELPHPEKQFEESQKTAVAVLMGTEEPEETKFDFFLVHLLTSSHAVRILLPLIPAKFHISLVRQWWLFTLAVYIAQVRPKIDLDVIEGYDLKGRDWKFVLDKALKSEHSLDAHFVKALRSMKVASETWGDPSQFYLKAAVKFGDEFEHWGGFGAADDVGKYPYPQEQ</sequence>